<dbReference type="EMBL" id="JABFAB010000005">
    <property type="protein sequence ID" value="MBA0649431.1"/>
    <property type="molecule type" value="Genomic_DNA"/>
</dbReference>
<evidence type="ECO:0000313" key="2">
    <source>
        <dbReference type="Proteomes" id="UP000593573"/>
    </source>
</evidence>
<accession>A0A7J8UG45</accession>
<dbReference type="Proteomes" id="UP000593573">
    <property type="component" value="Unassembled WGS sequence"/>
</dbReference>
<feature type="non-terminal residue" evidence="1">
    <location>
        <position position="29"/>
    </location>
</feature>
<evidence type="ECO:0000313" key="1">
    <source>
        <dbReference type="EMBL" id="MBA0649431.1"/>
    </source>
</evidence>
<dbReference type="AlphaFoldDB" id="A0A7J8UG45"/>
<organism evidence="1 2">
    <name type="scientific">Gossypium klotzschianum</name>
    <dbReference type="NCBI Taxonomy" id="34286"/>
    <lineage>
        <taxon>Eukaryota</taxon>
        <taxon>Viridiplantae</taxon>
        <taxon>Streptophyta</taxon>
        <taxon>Embryophyta</taxon>
        <taxon>Tracheophyta</taxon>
        <taxon>Spermatophyta</taxon>
        <taxon>Magnoliopsida</taxon>
        <taxon>eudicotyledons</taxon>
        <taxon>Gunneridae</taxon>
        <taxon>Pentapetalae</taxon>
        <taxon>rosids</taxon>
        <taxon>malvids</taxon>
        <taxon>Malvales</taxon>
        <taxon>Malvaceae</taxon>
        <taxon>Malvoideae</taxon>
        <taxon>Gossypium</taxon>
    </lineage>
</organism>
<protein>
    <submittedName>
        <fullName evidence="1">Uncharacterized protein</fullName>
    </submittedName>
</protein>
<gene>
    <name evidence="1" type="ORF">Goklo_016995</name>
</gene>
<reference evidence="1 2" key="1">
    <citation type="journal article" date="2019" name="Genome Biol. Evol.">
        <title>Insights into the evolution of the New World diploid cottons (Gossypium, subgenus Houzingenia) based on genome sequencing.</title>
        <authorList>
            <person name="Grover C.E."/>
            <person name="Arick M.A. 2nd"/>
            <person name="Thrash A."/>
            <person name="Conover J.L."/>
            <person name="Sanders W.S."/>
            <person name="Peterson D.G."/>
            <person name="Frelichowski J.E."/>
            <person name="Scheffler J.A."/>
            <person name="Scheffler B.E."/>
            <person name="Wendel J.F."/>
        </authorList>
    </citation>
    <scope>NUCLEOTIDE SEQUENCE [LARGE SCALE GENOMIC DNA]</scope>
    <source>
        <strain evidence="1">57</strain>
        <tissue evidence="1">Leaf</tissue>
    </source>
</reference>
<proteinExistence type="predicted"/>
<sequence>MGPVAQKIKAHGYESRCWGFESLLPFPLG</sequence>
<comment type="caution">
    <text evidence="1">The sequence shown here is derived from an EMBL/GenBank/DDBJ whole genome shotgun (WGS) entry which is preliminary data.</text>
</comment>
<keyword evidence="2" id="KW-1185">Reference proteome</keyword>
<name>A0A7J8UG45_9ROSI</name>